<evidence type="ECO:0000256" key="2">
    <source>
        <dbReference type="ARBA" id="ARBA00023002"/>
    </source>
</evidence>
<keyword evidence="2" id="KW-0560">Oxidoreductase</keyword>
<name>A0A9D3NCF0_9TELE</name>
<dbReference type="EMBL" id="JAHKSW010000018">
    <property type="protein sequence ID" value="KAG7320831.1"/>
    <property type="molecule type" value="Genomic_DNA"/>
</dbReference>
<evidence type="ECO:0008006" key="6">
    <source>
        <dbReference type="Google" id="ProtNLM"/>
    </source>
</evidence>
<comment type="similarity">
    <text evidence="1">Belongs to the short-chain dehydrogenases/reductases (SDR) family.</text>
</comment>
<feature type="signal peptide" evidence="3">
    <location>
        <begin position="1"/>
        <end position="27"/>
    </location>
</feature>
<protein>
    <recommendedName>
        <fullName evidence="6">Retinol dehydrogenase 11</fullName>
    </recommendedName>
</protein>
<dbReference type="SUPFAM" id="SSF51735">
    <property type="entry name" value="NAD(P)-binding Rossmann-fold domains"/>
    <property type="match status" value="1"/>
</dbReference>
<keyword evidence="3" id="KW-0732">Signal</keyword>
<evidence type="ECO:0000313" key="4">
    <source>
        <dbReference type="EMBL" id="KAG7320831.1"/>
    </source>
</evidence>
<proteinExistence type="inferred from homology"/>
<dbReference type="PANTHER" id="PTHR43157:SF30">
    <property type="entry name" value="RETINOL DEHYDROGENASE 11-LIKE"/>
    <property type="match status" value="1"/>
</dbReference>
<keyword evidence="5" id="KW-1185">Reference proteome</keyword>
<dbReference type="PANTHER" id="PTHR43157">
    <property type="entry name" value="PHOSPHATIDYLINOSITOL-GLYCAN BIOSYNTHESIS CLASS F PROTEIN-RELATED"/>
    <property type="match status" value="1"/>
</dbReference>
<evidence type="ECO:0000256" key="1">
    <source>
        <dbReference type="ARBA" id="ARBA00006484"/>
    </source>
</evidence>
<dbReference type="Pfam" id="PF00106">
    <property type="entry name" value="adh_short"/>
    <property type="match status" value="1"/>
</dbReference>
<accession>A0A9D3NCF0</accession>
<evidence type="ECO:0000256" key="3">
    <source>
        <dbReference type="SAM" id="SignalP"/>
    </source>
</evidence>
<dbReference type="Proteomes" id="UP000824219">
    <property type="component" value="Linkage Group LG18"/>
</dbReference>
<sequence>MSWEIADFISHPLWMVSTLLLAAVTRAQRRGPWDPSACPVRLTGKTAIVTGANTGIGKFIALDFACRDARVILACRSESRGMAALKEIRQRSGNQNVHLRIIDTSSLESVRKFAAQILEEEKELHILVNNAGVSGLPKGITSDGLEVSFATNHIGPFLLTNLLLDLLKKSAPARIVNVSSANHKRGKVDFSHFRGENLTCIMDTVYNHTKLHNVIWTNELARRLQGTGVTANSLHPGIVMTEVMRHYNWIVRLIFNIVGICFFKSAKEGAVSTIYCAVAEETEGISGKYFDSDCSLVLPAPDARDLAIGAKEFEYLSKTVNCEDCELSEPILETLSMMWLFINLYTSVDHEETVGGWPLVLQHFHSCVLMAE</sequence>
<feature type="chain" id="PRO_5038470302" description="Retinol dehydrogenase 11" evidence="3">
    <location>
        <begin position="28"/>
        <end position="372"/>
    </location>
</feature>
<dbReference type="Gene3D" id="3.40.50.720">
    <property type="entry name" value="NAD(P)-binding Rossmann-like Domain"/>
    <property type="match status" value="1"/>
</dbReference>
<reference evidence="4 5" key="1">
    <citation type="submission" date="2021-06" db="EMBL/GenBank/DDBJ databases">
        <title>Chromosome-level genome assembly of the red-tail catfish (Hemibagrus wyckioides).</title>
        <authorList>
            <person name="Shao F."/>
        </authorList>
    </citation>
    <scope>NUCLEOTIDE SEQUENCE [LARGE SCALE GENOMIC DNA]</scope>
    <source>
        <strain evidence="4">EC202008001</strain>
        <tissue evidence="4">Blood</tissue>
    </source>
</reference>
<dbReference type="InterPro" id="IPR036291">
    <property type="entry name" value="NAD(P)-bd_dom_sf"/>
</dbReference>
<comment type="caution">
    <text evidence="4">The sequence shown here is derived from an EMBL/GenBank/DDBJ whole genome shotgun (WGS) entry which is preliminary data.</text>
</comment>
<dbReference type="PRINTS" id="PR00081">
    <property type="entry name" value="GDHRDH"/>
</dbReference>
<organism evidence="4 5">
    <name type="scientific">Hemibagrus wyckioides</name>
    <dbReference type="NCBI Taxonomy" id="337641"/>
    <lineage>
        <taxon>Eukaryota</taxon>
        <taxon>Metazoa</taxon>
        <taxon>Chordata</taxon>
        <taxon>Craniata</taxon>
        <taxon>Vertebrata</taxon>
        <taxon>Euteleostomi</taxon>
        <taxon>Actinopterygii</taxon>
        <taxon>Neopterygii</taxon>
        <taxon>Teleostei</taxon>
        <taxon>Ostariophysi</taxon>
        <taxon>Siluriformes</taxon>
        <taxon>Bagridae</taxon>
        <taxon>Hemibagrus</taxon>
    </lineage>
</organism>
<dbReference type="InterPro" id="IPR002347">
    <property type="entry name" value="SDR_fam"/>
</dbReference>
<dbReference type="OrthoDB" id="191139at2759"/>
<dbReference type="AlphaFoldDB" id="A0A9D3NCF0"/>
<dbReference type="GO" id="GO:0016491">
    <property type="term" value="F:oxidoreductase activity"/>
    <property type="evidence" value="ECO:0007669"/>
    <property type="project" value="UniProtKB-KW"/>
</dbReference>
<gene>
    <name evidence="4" type="ORF">KOW79_015246</name>
</gene>
<evidence type="ECO:0000313" key="5">
    <source>
        <dbReference type="Proteomes" id="UP000824219"/>
    </source>
</evidence>